<proteinExistence type="predicted"/>
<dbReference type="Proteomes" id="UP001446871">
    <property type="component" value="Unassembled WGS sequence"/>
</dbReference>
<accession>A0ABR1UDW9</accession>
<comment type="caution">
    <text evidence="2">The sequence shown here is derived from an EMBL/GenBank/DDBJ whole genome shotgun (WGS) entry which is preliminary data.</text>
</comment>
<dbReference type="SUPFAM" id="SSF55486">
    <property type="entry name" value="Metalloproteases ('zincins'), catalytic domain"/>
    <property type="match status" value="1"/>
</dbReference>
<keyword evidence="3" id="KW-1185">Reference proteome</keyword>
<feature type="chain" id="PRO_5046616733" description="Deuterolysin" evidence="1">
    <location>
        <begin position="20"/>
        <end position="315"/>
    </location>
</feature>
<protein>
    <recommendedName>
        <fullName evidence="4">Deuterolysin</fullName>
    </recommendedName>
</protein>
<reference evidence="2 3" key="1">
    <citation type="submission" date="2023-01" db="EMBL/GenBank/DDBJ databases">
        <title>Analysis of 21 Apiospora genomes using comparative genomics revels a genus with tremendous synthesis potential of carbohydrate active enzymes and secondary metabolites.</title>
        <authorList>
            <person name="Sorensen T."/>
        </authorList>
    </citation>
    <scope>NUCLEOTIDE SEQUENCE [LARGE SCALE GENOMIC DNA]</scope>
    <source>
        <strain evidence="2 3">CBS 83171</strain>
    </source>
</reference>
<evidence type="ECO:0008006" key="4">
    <source>
        <dbReference type="Google" id="ProtNLM"/>
    </source>
</evidence>
<name>A0ABR1UDW9_9PEZI</name>
<organism evidence="2 3">
    <name type="scientific">Apiospora saccharicola</name>
    <dbReference type="NCBI Taxonomy" id="335842"/>
    <lineage>
        <taxon>Eukaryota</taxon>
        <taxon>Fungi</taxon>
        <taxon>Dikarya</taxon>
        <taxon>Ascomycota</taxon>
        <taxon>Pezizomycotina</taxon>
        <taxon>Sordariomycetes</taxon>
        <taxon>Xylariomycetidae</taxon>
        <taxon>Amphisphaeriales</taxon>
        <taxon>Apiosporaceae</taxon>
        <taxon>Apiospora</taxon>
    </lineage>
</organism>
<feature type="signal peptide" evidence="1">
    <location>
        <begin position="1"/>
        <end position="19"/>
    </location>
</feature>
<evidence type="ECO:0000313" key="2">
    <source>
        <dbReference type="EMBL" id="KAK8057100.1"/>
    </source>
</evidence>
<evidence type="ECO:0000256" key="1">
    <source>
        <dbReference type="SAM" id="SignalP"/>
    </source>
</evidence>
<dbReference type="InterPro" id="IPR024079">
    <property type="entry name" value="MetalloPept_cat_dom_sf"/>
</dbReference>
<gene>
    <name evidence="2" type="ORF">PG996_011037</name>
</gene>
<evidence type="ECO:0000313" key="3">
    <source>
        <dbReference type="Proteomes" id="UP001446871"/>
    </source>
</evidence>
<sequence>MRFAQTAPLLFTGATAALALPLGSTGDTMHEIVAREARYDQSCSRKIPGTDKTYEPKARKALSDATQLALVALEGYNLEVNGFAESSAFSHYFGPGDTDQVKNMMQAISNIRLPVDDDDDGSQGYFVDIKCGSDQDKEECGRSVLAVTNAKPGETVVVLCDKFFSDKTVQTKQDLESKTFGTRRGQWCQTGENFPFFEVAGLTLFHELTHLHTVGQRAGLSERPDPEGFDSAGTVDVYVQGSDDDRKHYEKLEPWQAARKLHQLWEEHNGDESKYKPMTPTVENAESYAAAALEFYFLKNCGWDAIPHLAMATEL</sequence>
<dbReference type="Gene3D" id="3.40.390.10">
    <property type="entry name" value="Collagenase (Catalytic Domain)"/>
    <property type="match status" value="1"/>
</dbReference>
<dbReference type="EMBL" id="JAQQWM010000007">
    <property type="protein sequence ID" value="KAK8057100.1"/>
    <property type="molecule type" value="Genomic_DNA"/>
</dbReference>
<keyword evidence="1" id="KW-0732">Signal</keyword>